<keyword evidence="3" id="KW-1185">Reference proteome</keyword>
<dbReference type="EMBL" id="JACEFB010000016">
    <property type="protein sequence ID" value="MBA2227626.1"/>
    <property type="molecule type" value="Genomic_DNA"/>
</dbReference>
<dbReference type="Proteomes" id="UP000542342">
    <property type="component" value="Unassembled WGS sequence"/>
</dbReference>
<dbReference type="InterPro" id="IPR049797">
    <property type="entry name" value="HYExAFE"/>
</dbReference>
<proteinExistence type="predicted"/>
<sequence>MKRNNLYEQAFAAWARRWGAVVLPLAEIHRQPFPNGPLKTPDFLVLGQGGPEGARLVVDVKGRRFGGTQDHPRSEWPNWCHASDLEALPSWAAHLGPSFRPVLAFVYALADHAVLPPGTPDLFRFRDQCYLMRGVDVYAYRQHMRPRSTRWQTVFLSRSDFRHLVRPFSWFLDDSLEHRTSADDDATPSEPFLPPPDMSRRRQEPAETNGQETARVRGQLE</sequence>
<comment type="caution">
    <text evidence="2">The sequence shown here is derived from an EMBL/GenBank/DDBJ whole genome shotgun (WGS) entry which is preliminary data.</text>
</comment>
<gene>
    <name evidence="2" type="ORF">H0921_15820</name>
</gene>
<dbReference type="NCBIfam" id="NF038001">
    <property type="entry name" value="HYExAFE"/>
    <property type="match status" value="1"/>
</dbReference>
<evidence type="ECO:0000256" key="1">
    <source>
        <dbReference type="SAM" id="MobiDB-lite"/>
    </source>
</evidence>
<feature type="region of interest" description="Disordered" evidence="1">
    <location>
        <begin position="180"/>
        <end position="221"/>
    </location>
</feature>
<dbReference type="AlphaFoldDB" id="A0A7V8VGP8"/>
<organism evidence="2 3">
    <name type="scientific">Thermogemmata fonticola</name>
    <dbReference type="NCBI Taxonomy" id="2755323"/>
    <lineage>
        <taxon>Bacteria</taxon>
        <taxon>Pseudomonadati</taxon>
        <taxon>Planctomycetota</taxon>
        <taxon>Planctomycetia</taxon>
        <taxon>Gemmatales</taxon>
        <taxon>Gemmataceae</taxon>
        <taxon>Thermogemmata</taxon>
    </lineage>
</organism>
<accession>A0A7V8VGP8</accession>
<evidence type="ECO:0000313" key="2">
    <source>
        <dbReference type="EMBL" id="MBA2227626.1"/>
    </source>
</evidence>
<name>A0A7V8VGP8_9BACT</name>
<evidence type="ECO:0000313" key="3">
    <source>
        <dbReference type="Proteomes" id="UP000542342"/>
    </source>
</evidence>
<protein>
    <submittedName>
        <fullName evidence="2">HYExAFE family protein</fullName>
    </submittedName>
</protein>
<dbReference type="RefSeq" id="WP_194539486.1">
    <property type="nucleotide sequence ID" value="NZ_JACEFB010000016.1"/>
</dbReference>
<reference evidence="2 3" key="1">
    <citation type="submission" date="2020-07" db="EMBL/GenBank/DDBJ databases">
        <title>Thermogemmata thermophila gen. nov., sp. nov., a novel moderate thermophilic planctomycete from a Kamchatka hot spring.</title>
        <authorList>
            <person name="Elcheninov A.G."/>
            <person name="Podosokorskaya O.A."/>
            <person name="Kovaleva O.L."/>
            <person name="Novikov A."/>
            <person name="Bonch-Osmolovskaya E.A."/>
            <person name="Toshchakov S.V."/>
            <person name="Kublanov I.V."/>
        </authorList>
    </citation>
    <scope>NUCLEOTIDE SEQUENCE [LARGE SCALE GENOMIC DNA]</scope>
    <source>
        <strain evidence="2 3">2918</strain>
    </source>
</reference>